<organism evidence="1 2">
    <name type="scientific">Halobium palmae</name>
    <dbReference type="NCBI Taxonomy" id="1776492"/>
    <lineage>
        <taxon>Archaea</taxon>
        <taxon>Methanobacteriati</taxon>
        <taxon>Methanobacteriota</taxon>
        <taxon>Stenosarchaea group</taxon>
        <taxon>Halobacteria</taxon>
        <taxon>Halobacteriales</taxon>
        <taxon>Haloferacaceae</taxon>
        <taxon>Halobium</taxon>
    </lineage>
</organism>
<evidence type="ECO:0000313" key="1">
    <source>
        <dbReference type="EMBL" id="MFC6722990.1"/>
    </source>
</evidence>
<sequence>MGFDLQERTVGGGLVAIFLLPVLSFIQREISKPTSEKVVSVGKSVFDPLDLSVEILEEIEEE</sequence>
<protein>
    <recommendedName>
        <fullName evidence="3">Sec-independent protein translocase protein TatA</fullName>
    </recommendedName>
</protein>
<evidence type="ECO:0000313" key="2">
    <source>
        <dbReference type="Proteomes" id="UP001596328"/>
    </source>
</evidence>
<keyword evidence="2" id="KW-1185">Reference proteome</keyword>
<accession>A0ABD5RUP9</accession>
<dbReference type="Proteomes" id="UP001596328">
    <property type="component" value="Unassembled WGS sequence"/>
</dbReference>
<dbReference type="EMBL" id="JBHSWU010000002">
    <property type="protein sequence ID" value="MFC6722990.1"/>
    <property type="molecule type" value="Genomic_DNA"/>
</dbReference>
<name>A0ABD5RUP9_9EURY</name>
<comment type="caution">
    <text evidence="1">The sequence shown here is derived from an EMBL/GenBank/DDBJ whole genome shotgun (WGS) entry which is preliminary data.</text>
</comment>
<gene>
    <name evidence="1" type="ORF">ACFQE1_00985</name>
</gene>
<dbReference type="AlphaFoldDB" id="A0ABD5RUP9"/>
<evidence type="ECO:0008006" key="3">
    <source>
        <dbReference type="Google" id="ProtNLM"/>
    </source>
</evidence>
<reference evidence="1 2" key="1">
    <citation type="journal article" date="2019" name="Int. J. Syst. Evol. Microbiol.">
        <title>The Global Catalogue of Microorganisms (GCM) 10K type strain sequencing project: providing services to taxonomists for standard genome sequencing and annotation.</title>
        <authorList>
            <consortium name="The Broad Institute Genomics Platform"/>
            <consortium name="The Broad Institute Genome Sequencing Center for Infectious Disease"/>
            <person name="Wu L."/>
            <person name="Ma J."/>
        </authorList>
    </citation>
    <scope>NUCLEOTIDE SEQUENCE [LARGE SCALE GENOMIC DNA]</scope>
    <source>
        <strain evidence="1 2">NBRC 111368</strain>
    </source>
</reference>
<proteinExistence type="predicted"/>